<dbReference type="PANTHER" id="PTHR35610">
    <property type="entry name" value="3-ISOPROPYLMALATE DEHYDRATASE-RELATED"/>
    <property type="match status" value="1"/>
</dbReference>
<reference evidence="1" key="1">
    <citation type="journal article" date="2014" name="Front. Microbiol.">
        <title>High frequency of phylogenetically diverse reductive dehalogenase-homologous genes in deep subseafloor sedimentary metagenomes.</title>
        <authorList>
            <person name="Kawai M."/>
            <person name="Futagami T."/>
            <person name="Toyoda A."/>
            <person name="Takaki Y."/>
            <person name="Nishi S."/>
            <person name="Hori S."/>
            <person name="Arai W."/>
            <person name="Tsubouchi T."/>
            <person name="Morono Y."/>
            <person name="Uchiyama I."/>
            <person name="Ito T."/>
            <person name="Fujiyama A."/>
            <person name="Inagaki F."/>
            <person name="Takami H."/>
        </authorList>
    </citation>
    <scope>NUCLEOTIDE SEQUENCE</scope>
    <source>
        <strain evidence="1">Expedition CK06-06</strain>
    </source>
</reference>
<evidence type="ECO:0008006" key="2">
    <source>
        <dbReference type="Google" id="ProtNLM"/>
    </source>
</evidence>
<dbReference type="PANTHER" id="PTHR35610:SF7">
    <property type="entry name" value="3-ISOPROPYLMALATE DEHYDRATASE"/>
    <property type="match status" value="1"/>
</dbReference>
<sequence length="88" mass="9791">MVKKEYICEKGKKSSIIIEDLKTEIKEGATMILGFAGIGLIGPIVSNALIEQIPDIVELGFVTSEYLPPISVFYEGVLKHPFRIYYSP</sequence>
<feature type="non-terminal residue" evidence="1">
    <location>
        <position position="88"/>
    </location>
</feature>
<dbReference type="InterPro" id="IPR038389">
    <property type="entry name" value="PSMG2_sf"/>
</dbReference>
<accession>X1BW42</accession>
<gene>
    <name evidence="1" type="ORF">S01H4_49416</name>
</gene>
<proteinExistence type="predicted"/>
<dbReference type="SUPFAM" id="SSF159659">
    <property type="entry name" value="Cgl1923-like"/>
    <property type="match status" value="1"/>
</dbReference>
<name>X1BW42_9ZZZZ</name>
<evidence type="ECO:0000313" key="1">
    <source>
        <dbReference type="EMBL" id="GAG99280.1"/>
    </source>
</evidence>
<dbReference type="InterPro" id="IPR019151">
    <property type="entry name" value="Proteasome_assmbl_chaperone_2"/>
</dbReference>
<dbReference type="Gene3D" id="3.40.50.10900">
    <property type="entry name" value="PAC-like subunit"/>
    <property type="match status" value="1"/>
</dbReference>
<comment type="caution">
    <text evidence="1">The sequence shown here is derived from an EMBL/GenBank/DDBJ whole genome shotgun (WGS) entry which is preliminary data.</text>
</comment>
<organism evidence="1">
    <name type="scientific">marine sediment metagenome</name>
    <dbReference type="NCBI Taxonomy" id="412755"/>
    <lineage>
        <taxon>unclassified sequences</taxon>
        <taxon>metagenomes</taxon>
        <taxon>ecological metagenomes</taxon>
    </lineage>
</organism>
<dbReference type="AlphaFoldDB" id="X1BW42"/>
<dbReference type="Pfam" id="PF09754">
    <property type="entry name" value="PAC2"/>
    <property type="match status" value="1"/>
</dbReference>
<protein>
    <recommendedName>
        <fullName evidence="2">Proteasome assembly chaperone family protein</fullName>
    </recommendedName>
</protein>
<dbReference type="EMBL" id="BART01027949">
    <property type="protein sequence ID" value="GAG99280.1"/>
    <property type="molecule type" value="Genomic_DNA"/>
</dbReference>